<dbReference type="InterPro" id="IPR054256">
    <property type="entry name" value="DUF6987"/>
</dbReference>
<evidence type="ECO:0000259" key="2">
    <source>
        <dbReference type="Pfam" id="PF22485"/>
    </source>
</evidence>
<feature type="compositionally biased region" description="Basic and acidic residues" evidence="1">
    <location>
        <begin position="176"/>
        <end position="260"/>
    </location>
</feature>
<feature type="compositionally biased region" description="Basic and acidic residues" evidence="1">
    <location>
        <begin position="105"/>
        <end position="125"/>
    </location>
</feature>
<feature type="region of interest" description="Disordered" evidence="1">
    <location>
        <begin position="89"/>
        <end position="314"/>
    </location>
</feature>
<dbReference type="EMBL" id="CP075868">
    <property type="protein sequence ID" value="QYT01942.1"/>
    <property type="molecule type" value="Genomic_DNA"/>
</dbReference>
<name>A0A8G0PHV7_9HYPO</name>
<dbReference type="PANTHER" id="PTHR39461">
    <property type="entry name" value="LEA DOMAIN PROTEIN (AFU_ORTHOLOGUE AFUA_8G04920)"/>
    <property type="match status" value="1"/>
</dbReference>
<dbReference type="Proteomes" id="UP000826661">
    <property type="component" value="Chromosome V"/>
</dbReference>
<feature type="compositionally biased region" description="Polar residues" evidence="1">
    <location>
        <begin position="134"/>
        <end position="145"/>
    </location>
</feature>
<dbReference type="Pfam" id="PF22485">
    <property type="entry name" value="DUF6987"/>
    <property type="match status" value="1"/>
</dbReference>
<reference evidence="3 4" key="1">
    <citation type="journal article" date="2021" name="BMC Genomics">
        <title>Telomere-to-telomere genome assembly of asparaginase-producing Trichoderma simmonsii.</title>
        <authorList>
            <person name="Chung D."/>
            <person name="Kwon Y.M."/>
            <person name="Yang Y."/>
        </authorList>
    </citation>
    <scope>NUCLEOTIDE SEQUENCE [LARGE SCALE GENOMIC DNA]</scope>
    <source>
        <strain evidence="3 4">GH-Sj1</strain>
    </source>
</reference>
<dbReference type="PANTHER" id="PTHR39461:SF1">
    <property type="entry name" value="LEA DOMAIN PROTEIN (AFU_ORTHOLOGUE AFUA_8G04920)"/>
    <property type="match status" value="1"/>
</dbReference>
<accession>A0A8G0PHV7</accession>
<feature type="domain" description="DUF6987" evidence="2">
    <location>
        <begin position="661"/>
        <end position="858"/>
    </location>
</feature>
<evidence type="ECO:0000313" key="3">
    <source>
        <dbReference type="EMBL" id="QYT01942.1"/>
    </source>
</evidence>
<feature type="region of interest" description="Disordered" evidence="1">
    <location>
        <begin position="1"/>
        <end position="65"/>
    </location>
</feature>
<dbReference type="InterPro" id="IPR022124">
    <property type="entry name" value="DUF3659"/>
</dbReference>
<sequence>MPFPKPVAVQGGWQVKESPRQEQDNPVDMRSVPRSAAGVVTDSGDILDRSGKSIGKLAESGDPGQLVGNAVTASGDILDSSGNVLAKATLNEEEGEEGGEYTTEATEKDQKDQKDLKEQKDDKGWDLMGKGKSAYNTASNLQKPVSQGMDLVSRMQKPSDDEQSTPTDSSIQMNQDDNKQPQEEVEGQEKSLEEKAPGKQDEEPISMEDKSEDAKEEMGKGLDKDADVEPDKLQEEAPKPMEDESLDKETSGDLQEKPDETSAAFKEGEAVEEGEELARDKVEEGEDLGKDKAEEGEDLAKDKEEEEELDFSELKGTKVNKAGNLVNKDGDIIGRLIEGDAKQLIGKRADEDGNIWNDSGKIIGKAKPLSHDERGDEKDFAPFENFPDAIVEADGRITSDGKQVGVVVEGDPKRLKGSHVDEDGDIVDRRGNVIGKAEAWDEPEAEPEAEVDKSSLAGKRVNKAGNVVDGSGAIWGRVVEGNIKALVGRMCDKEGNVLSESGDVIGKAELVSEGEREGMKEGPFAELSGCTIAKDGTVVTPSGDIVGRLTEGDPKKLFGRQVDEDGDVIDSNGNVLGKAERWEPEEVERKTAPYAGRKVNREGNVLDEEGNIIAKLVSGDVSACSGKEVDEDGDVVNYKGDTVGHVALLEDIPKDTEEDIKKREEAETDRKLAAKLAGCIEQSLDKIRPICKMITDKINTAERTPKEELDEEQLVREVKPLIEEGGKILTETNGTIRGLDPDGRIQRNAKHKAGTKEASPEEYHLADVLKELTGTITQTIDNAKSKIEGMPHAKKELNPLWGLLSEPLFQIIAAVGLLLTGVLGLVGKLLSGLGLGGILDNLLGTLGLNRVLDGLGLGGVTDALTGKDKKKK</sequence>
<dbReference type="Pfam" id="PF12396">
    <property type="entry name" value="DUF3659"/>
    <property type="match status" value="6"/>
</dbReference>
<feature type="compositionally biased region" description="Polar residues" evidence="1">
    <location>
        <begin position="164"/>
        <end position="175"/>
    </location>
</feature>
<keyword evidence="4" id="KW-1185">Reference proteome</keyword>
<proteinExistence type="predicted"/>
<dbReference type="AlphaFoldDB" id="A0A8G0PHV7"/>
<gene>
    <name evidence="3" type="ORF">H0G86_008951</name>
</gene>
<evidence type="ECO:0000313" key="4">
    <source>
        <dbReference type="Proteomes" id="UP000826661"/>
    </source>
</evidence>
<evidence type="ECO:0000256" key="1">
    <source>
        <dbReference type="SAM" id="MobiDB-lite"/>
    </source>
</evidence>
<organism evidence="3 4">
    <name type="scientific">Trichoderma simmonsii</name>
    <dbReference type="NCBI Taxonomy" id="1491479"/>
    <lineage>
        <taxon>Eukaryota</taxon>
        <taxon>Fungi</taxon>
        <taxon>Dikarya</taxon>
        <taxon>Ascomycota</taxon>
        <taxon>Pezizomycotina</taxon>
        <taxon>Sordariomycetes</taxon>
        <taxon>Hypocreomycetidae</taxon>
        <taxon>Hypocreales</taxon>
        <taxon>Hypocreaceae</taxon>
        <taxon>Trichoderma</taxon>
    </lineage>
</organism>
<feature type="compositionally biased region" description="Basic and acidic residues" evidence="1">
    <location>
        <begin position="276"/>
        <end position="303"/>
    </location>
</feature>
<protein>
    <recommendedName>
        <fullName evidence="2">DUF6987 domain-containing protein</fullName>
    </recommendedName>
</protein>